<dbReference type="Gene3D" id="2.60.40.230">
    <property type="entry name" value="Neocarzinostatin-like"/>
    <property type="match status" value="1"/>
</dbReference>
<name>A0A7K0DJY9_9NOCA</name>
<dbReference type="SUPFAM" id="SSF49319">
    <property type="entry name" value="Actinoxanthin-like"/>
    <property type="match status" value="1"/>
</dbReference>
<dbReference type="RefSeq" id="WP_153340048.1">
    <property type="nucleotide sequence ID" value="NZ_WEGI01000003.1"/>
</dbReference>
<evidence type="ECO:0000256" key="2">
    <source>
        <dbReference type="ARBA" id="ARBA00022529"/>
    </source>
</evidence>
<evidence type="ECO:0000256" key="5">
    <source>
        <dbReference type="ARBA" id="ARBA00023157"/>
    </source>
</evidence>
<evidence type="ECO:0000313" key="9">
    <source>
        <dbReference type="Proteomes" id="UP000431401"/>
    </source>
</evidence>
<comment type="similarity">
    <text evidence="1">Belongs to the neocarzinostatin family.</text>
</comment>
<dbReference type="EMBL" id="WEGI01000003">
    <property type="protein sequence ID" value="MQY26125.1"/>
    <property type="molecule type" value="Genomic_DNA"/>
</dbReference>
<feature type="signal peptide" evidence="7">
    <location>
        <begin position="1"/>
        <end position="29"/>
    </location>
</feature>
<keyword evidence="6" id="KW-0812">Transmembrane</keyword>
<dbReference type="InterPro" id="IPR027273">
    <property type="entry name" value="Neocarzinostatin-like"/>
</dbReference>
<keyword evidence="2" id="KW-0929">Antimicrobial</keyword>
<comment type="caution">
    <text evidence="8">The sequence shown here is derived from an EMBL/GenBank/DDBJ whole genome shotgun (WGS) entry which is preliminary data.</text>
</comment>
<keyword evidence="7" id="KW-0732">Signal</keyword>
<dbReference type="OrthoDB" id="3294823at2"/>
<dbReference type="AlphaFoldDB" id="A0A7K0DJY9"/>
<dbReference type="PROSITE" id="PS51318">
    <property type="entry name" value="TAT"/>
    <property type="match status" value="1"/>
</dbReference>
<feature type="transmembrane region" description="Helical" evidence="6">
    <location>
        <begin position="177"/>
        <end position="196"/>
    </location>
</feature>
<keyword evidence="3" id="KW-0044">Antibiotic</keyword>
<evidence type="ECO:0000256" key="7">
    <source>
        <dbReference type="SAM" id="SignalP"/>
    </source>
</evidence>
<evidence type="ECO:0000256" key="3">
    <source>
        <dbReference type="ARBA" id="ARBA00023022"/>
    </source>
</evidence>
<accession>A0A7K0DJY9</accession>
<gene>
    <name evidence="8" type="ORF">NRB56_16860</name>
</gene>
<dbReference type="InterPro" id="IPR006311">
    <property type="entry name" value="TAT_signal"/>
</dbReference>
<keyword evidence="5" id="KW-1015">Disulfide bond</keyword>
<sequence length="201" mass="19909">MIRVNRRGAVAFAAAVLAAAPIAAAPAMADPAPPAVLHVSATTDLADGQRITVSGSGFQPGLPAVAVGLCRQNYTNGLTDCDLGGGAGFVNIAADGTFKTLTLTLHPRFKEIDCLKQQCEVAAAPLPGTQPVPVITANTAVTPMAFAGATFAPPTTSAATAAGTAASAAPEARGPSVALWSVTAGLLAVVAGAALADRRRL</sequence>
<reference evidence="8 9" key="1">
    <citation type="submission" date="2019-10" db="EMBL/GenBank/DDBJ databases">
        <title>Nocardia macrotermitis sp. nov. and Nocardia aurantia sp. nov., isolated from the gut of fungus growing-termite Macrotermes natalensis.</title>
        <authorList>
            <person name="Benndorf R."/>
            <person name="Schwitalla J."/>
            <person name="Martin K."/>
            <person name="De Beer W."/>
            <person name="Kaster A.-K."/>
            <person name="Vollmers J."/>
            <person name="Poulsen M."/>
            <person name="Beemelmanns C."/>
        </authorList>
    </citation>
    <scope>NUCLEOTIDE SEQUENCE [LARGE SCALE GENOMIC DNA]</scope>
    <source>
        <strain evidence="8 9">RB56</strain>
    </source>
</reference>
<organism evidence="8 9">
    <name type="scientific">Nocardia aurantia</name>
    <dbReference type="NCBI Taxonomy" id="2585199"/>
    <lineage>
        <taxon>Bacteria</taxon>
        <taxon>Bacillati</taxon>
        <taxon>Actinomycetota</taxon>
        <taxon>Actinomycetes</taxon>
        <taxon>Mycobacteriales</taxon>
        <taxon>Nocardiaceae</taxon>
        <taxon>Nocardia</taxon>
    </lineage>
</organism>
<dbReference type="InterPro" id="IPR002186">
    <property type="entry name" value="Neocarzinostatin_fam"/>
</dbReference>
<dbReference type="Pfam" id="PF00960">
    <property type="entry name" value="Neocarzinostat"/>
    <property type="match status" value="1"/>
</dbReference>
<protein>
    <recommendedName>
        <fullName evidence="10">Neocarzinostatin family protein</fullName>
    </recommendedName>
</protein>
<keyword evidence="6" id="KW-1133">Transmembrane helix</keyword>
<evidence type="ECO:0000256" key="1">
    <source>
        <dbReference type="ARBA" id="ARBA00010648"/>
    </source>
</evidence>
<keyword evidence="9" id="KW-1185">Reference proteome</keyword>
<proteinExistence type="inferred from homology"/>
<dbReference type="GO" id="GO:0003677">
    <property type="term" value="F:DNA binding"/>
    <property type="evidence" value="ECO:0007669"/>
    <property type="project" value="UniProtKB-KW"/>
</dbReference>
<evidence type="ECO:0000313" key="8">
    <source>
        <dbReference type="EMBL" id="MQY26125.1"/>
    </source>
</evidence>
<evidence type="ECO:0000256" key="6">
    <source>
        <dbReference type="SAM" id="Phobius"/>
    </source>
</evidence>
<dbReference type="GO" id="GO:0042742">
    <property type="term" value="P:defense response to bacterium"/>
    <property type="evidence" value="ECO:0007669"/>
    <property type="project" value="UniProtKB-KW"/>
</dbReference>
<feature type="chain" id="PRO_5029756190" description="Neocarzinostatin family protein" evidence="7">
    <location>
        <begin position="30"/>
        <end position="201"/>
    </location>
</feature>
<keyword evidence="4" id="KW-0238">DNA-binding</keyword>
<keyword evidence="6" id="KW-0472">Membrane</keyword>
<dbReference type="NCBIfam" id="NF040681">
    <property type="entry name" value="GPS-CTERM"/>
    <property type="match status" value="1"/>
</dbReference>
<evidence type="ECO:0008006" key="10">
    <source>
        <dbReference type="Google" id="ProtNLM"/>
    </source>
</evidence>
<dbReference type="Proteomes" id="UP000431401">
    <property type="component" value="Unassembled WGS sequence"/>
</dbReference>
<evidence type="ECO:0000256" key="4">
    <source>
        <dbReference type="ARBA" id="ARBA00023125"/>
    </source>
</evidence>
<dbReference type="InterPro" id="IPR047704">
    <property type="entry name" value="GPS-CTERM"/>
</dbReference>